<dbReference type="InterPro" id="IPR057348">
    <property type="entry name" value="TELO2_ARM"/>
</dbReference>
<evidence type="ECO:0000256" key="5">
    <source>
        <dbReference type="ARBA" id="ARBA00018231"/>
    </source>
</evidence>
<protein>
    <recommendedName>
        <fullName evidence="5">Telomere length regulation protein TEL2 homolog</fullName>
    </recommendedName>
</protein>
<evidence type="ECO:0000259" key="10">
    <source>
        <dbReference type="Pfam" id="PF10193"/>
    </source>
</evidence>
<dbReference type="GO" id="GO:0005829">
    <property type="term" value="C:cytosol"/>
    <property type="evidence" value="ECO:0007669"/>
    <property type="project" value="TreeGrafter"/>
</dbReference>
<dbReference type="AlphaFoldDB" id="A0A6P7IG70"/>
<dbReference type="GO" id="GO:0051879">
    <property type="term" value="F:Hsp90 protein binding"/>
    <property type="evidence" value="ECO:0007669"/>
    <property type="project" value="TreeGrafter"/>
</dbReference>
<dbReference type="PANTHER" id="PTHR15830:SF10">
    <property type="entry name" value="TELOMERE LENGTH REGULATION PROTEIN TEL2 HOMOLOG"/>
    <property type="match status" value="1"/>
</dbReference>
<comment type="subcellular location">
    <subcellularLocation>
        <location evidence="3">Cytoplasm</location>
    </subcellularLocation>
    <subcellularLocation>
        <location evidence="2">Membrane</location>
    </subcellularLocation>
    <subcellularLocation>
        <location evidence="1">Nucleus</location>
    </subcellularLocation>
</comment>
<gene>
    <name evidence="13" type="primary">telo2</name>
</gene>
<evidence type="ECO:0000259" key="11">
    <source>
        <dbReference type="Pfam" id="PF25320"/>
    </source>
</evidence>
<evidence type="ECO:0000256" key="3">
    <source>
        <dbReference type="ARBA" id="ARBA00004496"/>
    </source>
</evidence>
<dbReference type="GO" id="GO:0016020">
    <property type="term" value="C:membrane"/>
    <property type="evidence" value="ECO:0007669"/>
    <property type="project" value="UniProtKB-SubCell"/>
</dbReference>
<dbReference type="PANTHER" id="PTHR15830">
    <property type="entry name" value="TELOMERE LENGTH REGULATION PROTEIN TEL2 FAMILY MEMBER"/>
    <property type="match status" value="1"/>
</dbReference>
<evidence type="ECO:0000313" key="12">
    <source>
        <dbReference type="Proteomes" id="UP000515145"/>
    </source>
</evidence>
<dbReference type="GO" id="GO:0005634">
    <property type="term" value="C:nucleus"/>
    <property type="evidence" value="ECO:0007669"/>
    <property type="project" value="UniProtKB-SubCell"/>
</dbReference>
<keyword evidence="6" id="KW-0963">Cytoplasm</keyword>
<dbReference type="InterPro" id="IPR019337">
    <property type="entry name" value="Telomere_length_regulation_dom"/>
</dbReference>
<evidence type="ECO:0000313" key="13">
    <source>
        <dbReference type="RefSeq" id="XP_028263721.1"/>
    </source>
</evidence>
<dbReference type="Gene3D" id="1.25.40.720">
    <property type="entry name" value="Telomere length regulation protein 2, C-terminal domain"/>
    <property type="match status" value="2"/>
</dbReference>
<dbReference type="GO" id="GO:0051083">
    <property type="term" value="P:'de novo' cotranslational protein folding"/>
    <property type="evidence" value="ECO:0007669"/>
    <property type="project" value="TreeGrafter"/>
</dbReference>
<dbReference type="GeneID" id="114437298"/>
<dbReference type="OrthoDB" id="10258062at2759"/>
<dbReference type="InterPro" id="IPR038528">
    <property type="entry name" value="TEL2_C_sf"/>
</dbReference>
<evidence type="ECO:0000256" key="1">
    <source>
        <dbReference type="ARBA" id="ARBA00004123"/>
    </source>
</evidence>
<proteinExistence type="inferred from homology"/>
<sequence length="835" mass="93393">MEALTTHTEVRLTVGHCFRTLSSSPDSQDILTALQTLCSYLDDGPESRPTTDQQAEFKRAHYTRTLQFIVSNVQADWVHSLTAGQRTELWDSLFLKGPPEQALLVLMDAIGELRPSTGLDHLVRITEKFLQSRRLSDMLWSYCLQTAPSDSPQLRETLLGRISALPDLTANRLHPNNRPLFLPQQYYPLLATEMLSALERTCQALRGGTDCSLTFVAQTLGKVCIQGHSGLVLGELAPRLSVCTRSDMVWQRVCWKLLENIPQRWMESVLTGLVQAVSGPEALGRIIGNLVLTNKKAEFVMTHKLLLLQYKYETKILRVVLGYLAADRERRPLLIQVLMSVSQAWANPSAVKHTPLEQQLYVSKALLLGVSLLKDSELQELRSDLLQCMLGGMQSHLDSSVVRIRHMGMVVGEYLSSRMDINGTKLKFEYDHDEETRELLSVITPITCDESEPVNGTDSRQTSGTVSPTENASSPKKSAPQPLKTDPDSDLDSDDELTPYDMSGDQEISQASPPRYLRDCLEILTSSEDAVRVELSLRVAESLVRRNIFATREVSIQMAKVLLHMEDKYSIIGFLNLRQTTMVALIVTDCIPVTQYLTTEFYSLNYSLRQRLDILEVLATAAQELSKPLSTKKDPSADATTTTELTPYPGDNPVHWRQVVEKRIQSKTKHLSKGATQPVSKAIPNRYAPVAGYFFFPLLRNYDKPQVTFDLLGSDHLILGRLIHTLGLLMHLAVNAPIAAQMGHALLDFVWALRYHVDQMVRRGVLFAVCSVFLSIPSQNLLGDLGDQLFETRTWLADVAEGDPDADCRGLAVQSLVLLDKSLKKQLQDSQAQES</sequence>
<organism evidence="12 13">
    <name type="scientific">Parambassis ranga</name>
    <name type="common">Indian glassy fish</name>
    <dbReference type="NCBI Taxonomy" id="210632"/>
    <lineage>
        <taxon>Eukaryota</taxon>
        <taxon>Metazoa</taxon>
        <taxon>Chordata</taxon>
        <taxon>Craniata</taxon>
        <taxon>Vertebrata</taxon>
        <taxon>Euteleostomi</taxon>
        <taxon>Actinopterygii</taxon>
        <taxon>Neopterygii</taxon>
        <taxon>Teleostei</taxon>
        <taxon>Neoteleostei</taxon>
        <taxon>Acanthomorphata</taxon>
        <taxon>Ovalentaria</taxon>
        <taxon>Ambassidae</taxon>
        <taxon>Parambassis</taxon>
    </lineage>
</organism>
<evidence type="ECO:0000256" key="8">
    <source>
        <dbReference type="ARBA" id="ARBA00023242"/>
    </source>
</evidence>
<keyword evidence="8" id="KW-0539">Nucleus</keyword>
<evidence type="ECO:0000256" key="6">
    <source>
        <dbReference type="ARBA" id="ARBA00022490"/>
    </source>
</evidence>
<reference evidence="13" key="1">
    <citation type="submission" date="2025-08" db="UniProtKB">
        <authorList>
            <consortium name="RefSeq"/>
        </authorList>
    </citation>
    <scope>IDENTIFICATION</scope>
</reference>
<evidence type="ECO:0000256" key="7">
    <source>
        <dbReference type="ARBA" id="ARBA00023136"/>
    </source>
</evidence>
<feature type="region of interest" description="Disordered" evidence="9">
    <location>
        <begin position="444"/>
        <end position="512"/>
    </location>
</feature>
<dbReference type="Proteomes" id="UP000515145">
    <property type="component" value="Chromosome 6"/>
</dbReference>
<name>A0A6P7IG70_9TELE</name>
<dbReference type="GO" id="GO:0042162">
    <property type="term" value="F:telomeric DNA binding"/>
    <property type="evidence" value="ECO:0007669"/>
    <property type="project" value="TreeGrafter"/>
</dbReference>
<dbReference type="CTD" id="9894"/>
<keyword evidence="7" id="KW-0472">Membrane</keyword>
<comment type="similarity">
    <text evidence="4">Belongs to the TEL2 family.</text>
</comment>
<dbReference type="InParanoid" id="A0A6P7IG70"/>
<accession>A0A6P7IG70</accession>
<feature type="compositionally biased region" description="Polar residues" evidence="9">
    <location>
        <begin position="454"/>
        <end position="476"/>
    </location>
</feature>
<dbReference type="FunFam" id="1.25.40.720:FF:000001">
    <property type="entry name" value="Telomere length regulation protein TEL2"/>
    <property type="match status" value="1"/>
</dbReference>
<evidence type="ECO:0000256" key="4">
    <source>
        <dbReference type="ARBA" id="ARBA00006133"/>
    </source>
</evidence>
<dbReference type="SUPFAM" id="SSF48371">
    <property type="entry name" value="ARM repeat"/>
    <property type="match status" value="1"/>
</dbReference>
<dbReference type="FunCoup" id="A0A6P7IG70">
    <property type="interactions" value="1278"/>
</dbReference>
<feature type="domain" description="TELO2 ARM repeat" evidence="11">
    <location>
        <begin position="329"/>
        <end position="420"/>
    </location>
</feature>
<dbReference type="Pfam" id="PF25320">
    <property type="entry name" value="TELO2_ARM"/>
    <property type="match status" value="1"/>
</dbReference>
<feature type="domain" description="Telomere length regulation protein conserved" evidence="10">
    <location>
        <begin position="514"/>
        <end position="622"/>
    </location>
</feature>
<dbReference type="Pfam" id="PF10193">
    <property type="entry name" value="Telomere_reg-2"/>
    <property type="match status" value="1"/>
</dbReference>
<keyword evidence="12" id="KW-1185">Reference proteome</keyword>
<evidence type="ECO:0000256" key="9">
    <source>
        <dbReference type="SAM" id="MobiDB-lite"/>
    </source>
</evidence>
<dbReference type="RefSeq" id="XP_028263721.1">
    <property type="nucleotide sequence ID" value="XM_028407920.1"/>
</dbReference>
<evidence type="ECO:0000256" key="2">
    <source>
        <dbReference type="ARBA" id="ARBA00004370"/>
    </source>
</evidence>
<dbReference type="InterPro" id="IPR051970">
    <property type="entry name" value="TEL2_Regulation"/>
</dbReference>
<dbReference type="FunFam" id="1.25.40.720:FF:000003">
    <property type="entry name" value="Telomere length regulation protein TEL2 homolog"/>
    <property type="match status" value="1"/>
</dbReference>
<feature type="compositionally biased region" description="Acidic residues" evidence="9">
    <location>
        <begin position="488"/>
        <end position="498"/>
    </location>
</feature>
<dbReference type="InterPro" id="IPR016024">
    <property type="entry name" value="ARM-type_fold"/>
</dbReference>